<dbReference type="Pfam" id="PF00612">
    <property type="entry name" value="IQ"/>
    <property type="match status" value="2"/>
</dbReference>
<feature type="domain" description="DUF4005" evidence="5">
    <location>
        <begin position="696"/>
        <end position="763"/>
    </location>
</feature>
<proteinExistence type="inferred from homology"/>
<dbReference type="PROSITE" id="PS50096">
    <property type="entry name" value="IQ"/>
    <property type="match status" value="2"/>
</dbReference>
<comment type="similarity">
    <text evidence="2">Belongs to the IQD family.</text>
</comment>
<feature type="region of interest" description="Disordered" evidence="4">
    <location>
        <begin position="327"/>
        <end position="349"/>
    </location>
</feature>
<feature type="compositionally biased region" description="Polar residues" evidence="4">
    <location>
        <begin position="660"/>
        <end position="675"/>
    </location>
</feature>
<reference evidence="6" key="1">
    <citation type="submission" date="2018-02" db="EMBL/GenBank/DDBJ databases">
        <title>Rhizophora mucronata_Transcriptome.</title>
        <authorList>
            <person name="Meera S.P."/>
            <person name="Sreeshan A."/>
            <person name="Augustine A."/>
        </authorList>
    </citation>
    <scope>NUCLEOTIDE SEQUENCE</scope>
    <source>
        <tissue evidence="6">Leaf</tissue>
    </source>
</reference>
<dbReference type="Gene3D" id="1.20.5.190">
    <property type="match status" value="1"/>
</dbReference>
<feature type="compositionally biased region" description="Polar residues" evidence="4">
    <location>
        <begin position="548"/>
        <end position="558"/>
    </location>
</feature>
<comment type="subunit">
    <text evidence="3">Binds to multiple calmodulin (CaM) in the presence of Ca(2+) and CaM-like proteins.</text>
</comment>
<feature type="compositionally biased region" description="Polar residues" evidence="4">
    <location>
        <begin position="623"/>
        <end position="634"/>
    </location>
</feature>
<evidence type="ECO:0000313" key="6">
    <source>
        <dbReference type="EMBL" id="MBW92465.1"/>
    </source>
</evidence>
<feature type="compositionally biased region" description="Basic and acidic residues" evidence="4">
    <location>
        <begin position="524"/>
        <end position="546"/>
    </location>
</feature>
<feature type="compositionally biased region" description="Polar residues" evidence="4">
    <location>
        <begin position="756"/>
        <end position="773"/>
    </location>
</feature>
<feature type="compositionally biased region" description="Polar residues" evidence="4">
    <location>
        <begin position="727"/>
        <end position="736"/>
    </location>
</feature>
<dbReference type="InterPro" id="IPR025064">
    <property type="entry name" value="DUF4005"/>
</dbReference>
<accession>A0A2P2JG89</accession>
<dbReference type="InterPro" id="IPR000048">
    <property type="entry name" value="IQ_motif_EF-hand-BS"/>
</dbReference>
<keyword evidence="1" id="KW-0112">Calmodulin-binding</keyword>
<protein>
    <submittedName>
        <fullName evidence="6">Uncharacterized protein MANES_18G016100</fullName>
    </submittedName>
</protein>
<feature type="region of interest" description="Disordered" evidence="4">
    <location>
        <begin position="481"/>
        <end position="788"/>
    </location>
</feature>
<evidence type="ECO:0000256" key="1">
    <source>
        <dbReference type="ARBA" id="ARBA00022860"/>
    </source>
</evidence>
<dbReference type="Pfam" id="PF13178">
    <property type="entry name" value="DUF4005"/>
    <property type="match status" value="1"/>
</dbReference>
<dbReference type="SMART" id="SM00015">
    <property type="entry name" value="IQ"/>
    <property type="match status" value="2"/>
</dbReference>
<sequence length="788" mass="87536">MGRSTSCFKIMACGADSADEVDRLQVPGNQSPSDKRRWSFRKRSARHRVLNTVITEVPSTIKESPESANPNLQTPDTSIVAEKIPPMQCTDEKLHLSTLTESKAPETIVVTKDEGQVDVHLEESLVIVIQAAVRGILARRELLKLKNVVKLQAAARGHLVRQHALETLRCIHAIVKMQTLVRARRAPLFLEDSYTGEKFDAKQEKTVPNASKEILTTKPHLTYEKLLRNSFARQLMASTPKTRPIHIKCDPMRPNDVWNWLQRWMVVLSAEPTLCPEVTIEQLEREKNEKFSSPVETKETSEYFCEMANSKTDIRETILPSEDVETLMTSSTDRSQASHLDSSSVEPRTETIVASDLNDKSVDINFSSDKHIESDMKSQMGLGYLPCKPEIEREQPDQLKHSLKRFASEQLETEGKKFNFGSEKVSNPAFIAAQSKFEELSLTTNANRLLTSSGQDGELESKKDTVLSDVDSIIRQEEFNVMENLGPHNSRGQNGGSECGTELSITSTLDSPDRSEIGGVENEVEAKVSDEESIKPNSKKDADVEGKSASTEPTSSMFKDQPEKGNDVEGESEDSFLHADCTQTDSKPEISASDVKRMLDSETGGPVYRSDPEASPRSHVTVPESQGTPSSQISGAAKMNRTEKSTSNHKRKSVSAGKKSPSNPNQDSGARSTVKQFPKDQKIGRRRNSFGSTRPQPADQEPRDSSSSNSLPHFMQATESARAKIHANNSPRSSPDMQDRDYYIKKRHSLPGANGRQGSPRVQQSMTQPQQAAKGNGGYVVHEHKWQR</sequence>
<evidence type="ECO:0000256" key="4">
    <source>
        <dbReference type="SAM" id="MobiDB-lite"/>
    </source>
</evidence>
<evidence type="ECO:0000256" key="3">
    <source>
        <dbReference type="ARBA" id="ARBA00024378"/>
    </source>
</evidence>
<dbReference type="GO" id="GO:0005516">
    <property type="term" value="F:calmodulin binding"/>
    <property type="evidence" value="ECO:0007669"/>
    <property type="project" value="UniProtKB-KW"/>
</dbReference>
<dbReference type="AlphaFoldDB" id="A0A2P2JG89"/>
<name>A0A2P2JG89_RHIMU</name>
<evidence type="ECO:0000259" key="5">
    <source>
        <dbReference type="Pfam" id="PF13178"/>
    </source>
</evidence>
<feature type="compositionally biased region" description="Polar residues" evidence="4">
    <location>
        <begin position="327"/>
        <end position="346"/>
    </location>
</feature>
<evidence type="ECO:0000256" key="2">
    <source>
        <dbReference type="ARBA" id="ARBA00024341"/>
    </source>
</evidence>
<dbReference type="PANTHER" id="PTHR32295:SF154">
    <property type="entry name" value="PROTEIN IQ-DOMAIN 32"/>
    <property type="match status" value="1"/>
</dbReference>
<organism evidence="6">
    <name type="scientific">Rhizophora mucronata</name>
    <name type="common">Asiatic mangrove</name>
    <dbReference type="NCBI Taxonomy" id="61149"/>
    <lineage>
        <taxon>Eukaryota</taxon>
        <taxon>Viridiplantae</taxon>
        <taxon>Streptophyta</taxon>
        <taxon>Embryophyta</taxon>
        <taxon>Tracheophyta</taxon>
        <taxon>Spermatophyta</taxon>
        <taxon>Magnoliopsida</taxon>
        <taxon>eudicotyledons</taxon>
        <taxon>Gunneridae</taxon>
        <taxon>Pentapetalae</taxon>
        <taxon>rosids</taxon>
        <taxon>fabids</taxon>
        <taxon>Malpighiales</taxon>
        <taxon>Rhizophoraceae</taxon>
        <taxon>Rhizophora</taxon>
    </lineage>
</organism>
<dbReference type="EMBL" id="GGEC01011982">
    <property type="protein sequence ID" value="MBW92465.1"/>
    <property type="molecule type" value="Transcribed_RNA"/>
</dbReference>
<dbReference type="PANTHER" id="PTHR32295">
    <property type="entry name" value="IQ-DOMAIN 5-RELATED"/>
    <property type="match status" value="1"/>
</dbReference>